<reference evidence="1" key="1">
    <citation type="submission" date="2018-12" db="EMBL/GenBank/DDBJ databases">
        <authorList>
            <person name="Jadhav K."/>
            <person name="Kushwaha B."/>
            <person name="Jadhav I."/>
        </authorList>
    </citation>
    <scope>NUCLEOTIDE SEQUENCE [LARGE SCALE GENOMIC DNA]</scope>
    <source>
        <strain evidence="1">SBS 10</strain>
    </source>
</reference>
<dbReference type="EMBL" id="RXHI01000024">
    <property type="protein sequence ID" value="RUA22118.1"/>
    <property type="molecule type" value="Genomic_DNA"/>
</dbReference>
<comment type="caution">
    <text evidence="1">The sequence shown here is derived from an EMBL/GenBank/DDBJ whole genome shotgun (WGS) entry which is preliminary data.</text>
</comment>
<evidence type="ECO:0000313" key="1">
    <source>
        <dbReference type="EMBL" id="RUA22118.1"/>
    </source>
</evidence>
<name>A0A3S0Q0X3_9GAMM</name>
<proteinExistence type="predicted"/>
<gene>
    <name evidence="1" type="ORF">DSL92_07805</name>
</gene>
<dbReference type="AlphaFoldDB" id="A0A3S0Q0X3"/>
<sequence length="72" mass="7483">MNSFNDYGHLRNLAGDSVPGGFTAGSTCSSLNAEVDNAPTRATANLWDQGRGFTLLPAHTTMPGTTSPVESV</sequence>
<organism evidence="1">
    <name type="scientific">Billgrantia gudaonensis</name>
    <dbReference type="NCBI Taxonomy" id="376427"/>
    <lineage>
        <taxon>Bacteria</taxon>
        <taxon>Pseudomonadati</taxon>
        <taxon>Pseudomonadota</taxon>
        <taxon>Gammaproteobacteria</taxon>
        <taxon>Oceanospirillales</taxon>
        <taxon>Halomonadaceae</taxon>
        <taxon>Billgrantia</taxon>
    </lineage>
</organism>
<protein>
    <submittedName>
        <fullName evidence="1">Uncharacterized protein</fullName>
    </submittedName>
</protein>
<accession>A0A3S0Q0X3</accession>